<accession>A0A1A9ZJV4</accession>
<dbReference type="VEuPathDB" id="VectorBase:GPAI017112"/>
<reference evidence="2" key="1">
    <citation type="submission" date="2014-03" db="EMBL/GenBank/DDBJ databases">
        <authorList>
            <person name="Aksoy S."/>
            <person name="Warren W."/>
            <person name="Wilson R.K."/>
        </authorList>
    </citation>
    <scope>NUCLEOTIDE SEQUENCE [LARGE SCALE GENOMIC DNA]</scope>
    <source>
        <strain evidence="2">IAEA</strain>
    </source>
</reference>
<protein>
    <submittedName>
        <fullName evidence="1">Uncharacterized protein</fullName>
    </submittedName>
</protein>
<dbReference type="EnsemblMetazoa" id="GPAI017112-RA">
    <property type="protein sequence ID" value="GPAI017112-PA"/>
    <property type="gene ID" value="GPAI017112"/>
</dbReference>
<dbReference type="AlphaFoldDB" id="A0A1A9ZJV4"/>
<reference evidence="1" key="2">
    <citation type="submission" date="2020-05" db="UniProtKB">
        <authorList>
            <consortium name="EnsemblMetazoa"/>
        </authorList>
    </citation>
    <scope>IDENTIFICATION</scope>
    <source>
        <strain evidence="1">IAEA</strain>
    </source>
</reference>
<dbReference type="Proteomes" id="UP000092445">
    <property type="component" value="Unassembled WGS sequence"/>
</dbReference>
<evidence type="ECO:0000313" key="1">
    <source>
        <dbReference type="EnsemblMetazoa" id="GPAI017112-PA"/>
    </source>
</evidence>
<keyword evidence="2" id="KW-1185">Reference proteome</keyword>
<proteinExistence type="predicted"/>
<organism evidence="1 2">
    <name type="scientific">Glossina pallidipes</name>
    <name type="common">Tsetse fly</name>
    <dbReference type="NCBI Taxonomy" id="7398"/>
    <lineage>
        <taxon>Eukaryota</taxon>
        <taxon>Metazoa</taxon>
        <taxon>Ecdysozoa</taxon>
        <taxon>Arthropoda</taxon>
        <taxon>Hexapoda</taxon>
        <taxon>Insecta</taxon>
        <taxon>Pterygota</taxon>
        <taxon>Neoptera</taxon>
        <taxon>Endopterygota</taxon>
        <taxon>Diptera</taxon>
        <taxon>Brachycera</taxon>
        <taxon>Muscomorpha</taxon>
        <taxon>Hippoboscoidea</taxon>
        <taxon>Glossinidae</taxon>
        <taxon>Glossina</taxon>
    </lineage>
</organism>
<name>A0A1A9ZJV4_GLOPL</name>
<evidence type="ECO:0000313" key="2">
    <source>
        <dbReference type="Proteomes" id="UP000092445"/>
    </source>
</evidence>
<sequence length="131" mass="15330">MTTEQRKTYVHAENYENEEEEALTKIRPKSIVLTYLKQTVHIRRCLRWNVTNSLQRKRSGFKFSLAYCISQIDHSASQLDILPLVVTLEIPNRDFSHFNTSDHAGYISTSTCLLNRFHYCSTAMPKRFDDV</sequence>